<keyword evidence="1" id="KW-0597">Phosphoprotein</keyword>
<reference evidence="3" key="1">
    <citation type="submission" date="2023-06" db="EMBL/GenBank/DDBJ databases">
        <title>Genomic of Agaribacillus aureum.</title>
        <authorList>
            <person name="Wang G."/>
        </authorList>
    </citation>
    <scope>NUCLEOTIDE SEQUENCE</scope>
    <source>
        <strain evidence="3">BMA12</strain>
    </source>
</reference>
<evidence type="ECO:0000313" key="3">
    <source>
        <dbReference type="EMBL" id="MDN5211664.1"/>
    </source>
</evidence>
<dbReference type="CDD" id="cd17557">
    <property type="entry name" value="REC_Rcp-like"/>
    <property type="match status" value="1"/>
</dbReference>
<dbReference type="PANTHER" id="PTHR44520">
    <property type="entry name" value="RESPONSE REGULATOR RCP1-RELATED"/>
    <property type="match status" value="1"/>
</dbReference>
<dbReference type="RefSeq" id="WP_346756994.1">
    <property type="nucleotide sequence ID" value="NZ_JAUJEB010000001.1"/>
</dbReference>
<dbReference type="SUPFAM" id="SSF52172">
    <property type="entry name" value="CheY-like"/>
    <property type="match status" value="1"/>
</dbReference>
<evidence type="ECO:0000259" key="2">
    <source>
        <dbReference type="PROSITE" id="PS50110"/>
    </source>
</evidence>
<dbReference type="EMBL" id="JAUJEB010000001">
    <property type="protein sequence ID" value="MDN5211664.1"/>
    <property type="molecule type" value="Genomic_DNA"/>
</dbReference>
<comment type="caution">
    <text evidence="3">The sequence shown here is derived from an EMBL/GenBank/DDBJ whole genome shotgun (WGS) entry which is preliminary data.</text>
</comment>
<dbReference type="InterPro" id="IPR052893">
    <property type="entry name" value="TCS_response_regulator"/>
</dbReference>
<evidence type="ECO:0000256" key="1">
    <source>
        <dbReference type="PROSITE-ProRule" id="PRU00169"/>
    </source>
</evidence>
<proteinExistence type="predicted"/>
<dbReference type="PANTHER" id="PTHR44520:SF2">
    <property type="entry name" value="RESPONSE REGULATOR RCP1"/>
    <property type="match status" value="1"/>
</dbReference>
<feature type="domain" description="Response regulatory" evidence="2">
    <location>
        <begin position="6"/>
        <end position="127"/>
    </location>
</feature>
<organism evidence="3 4">
    <name type="scientific">Agaribacillus aureus</name>
    <dbReference type="NCBI Taxonomy" id="3051825"/>
    <lineage>
        <taxon>Bacteria</taxon>
        <taxon>Pseudomonadati</taxon>
        <taxon>Bacteroidota</taxon>
        <taxon>Cytophagia</taxon>
        <taxon>Cytophagales</taxon>
        <taxon>Splendidivirgaceae</taxon>
        <taxon>Agaribacillus</taxon>
    </lineage>
</organism>
<evidence type="ECO:0000313" key="4">
    <source>
        <dbReference type="Proteomes" id="UP001172083"/>
    </source>
</evidence>
<dbReference type="Proteomes" id="UP001172083">
    <property type="component" value="Unassembled WGS sequence"/>
</dbReference>
<accession>A0ABT8L1T8</accession>
<dbReference type="SMART" id="SM00448">
    <property type="entry name" value="REC"/>
    <property type="match status" value="1"/>
</dbReference>
<feature type="modified residue" description="4-aspartylphosphate" evidence="1">
    <location>
        <position position="60"/>
    </location>
</feature>
<dbReference type="PROSITE" id="PS50110">
    <property type="entry name" value="RESPONSE_REGULATORY"/>
    <property type="match status" value="1"/>
</dbReference>
<protein>
    <submittedName>
        <fullName evidence="3">Response regulator</fullName>
    </submittedName>
</protein>
<name>A0ABT8L1T8_9BACT</name>
<dbReference type="Pfam" id="PF00072">
    <property type="entry name" value="Response_reg"/>
    <property type="match status" value="1"/>
</dbReference>
<dbReference type="InterPro" id="IPR011006">
    <property type="entry name" value="CheY-like_superfamily"/>
</dbReference>
<dbReference type="Gene3D" id="3.40.50.2300">
    <property type="match status" value="1"/>
</dbReference>
<gene>
    <name evidence="3" type="ORF">QQ020_06370</name>
</gene>
<sequence>MILNKPILLIEDDLVDQMTVKRAFKELKVINELQIANDGEEALEILRDDSKDIPGIILLDLNMPKMNGIEFLQEVKKDQTFKTIPVIVLTTSKHEKDKVETFNLGVSGYMVKPVDYEQFLEIMKSIREYWSFSETV</sequence>
<keyword evidence="4" id="KW-1185">Reference proteome</keyword>
<dbReference type="InterPro" id="IPR001789">
    <property type="entry name" value="Sig_transdc_resp-reg_receiver"/>
</dbReference>